<dbReference type="Gene3D" id="3.30.710.10">
    <property type="entry name" value="Potassium Channel Kv1.1, Chain A"/>
    <property type="match status" value="1"/>
</dbReference>
<dbReference type="InterPro" id="IPR036296">
    <property type="entry name" value="SKP1-like_dim_sf"/>
</dbReference>
<accession>A0A182P516</accession>
<dbReference type="GO" id="GO:0006511">
    <property type="term" value="P:ubiquitin-dependent protein catabolic process"/>
    <property type="evidence" value="ECO:0007669"/>
    <property type="project" value="InterPro"/>
</dbReference>
<dbReference type="AlphaFoldDB" id="A0A182P516"/>
<reference evidence="2" key="1">
    <citation type="submission" date="2013-03" db="EMBL/GenBank/DDBJ databases">
        <title>The Genome Sequence of Anopheles epiroticus epiroticus2.</title>
        <authorList>
            <consortium name="The Broad Institute Genomics Platform"/>
            <person name="Neafsey D.E."/>
            <person name="Howell P."/>
            <person name="Walker B."/>
            <person name="Young S.K."/>
            <person name="Zeng Q."/>
            <person name="Gargeya S."/>
            <person name="Fitzgerald M."/>
            <person name="Haas B."/>
            <person name="Abouelleil A."/>
            <person name="Allen A.W."/>
            <person name="Alvarado L."/>
            <person name="Arachchi H.M."/>
            <person name="Berlin A.M."/>
            <person name="Chapman S.B."/>
            <person name="Gainer-Dewar J."/>
            <person name="Goldberg J."/>
            <person name="Griggs A."/>
            <person name="Gujja S."/>
            <person name="Hansen M."/>
            <person name="Howarth C."/>
            <person name="Imamovic A."/>
            <person name="Ireland A."/>
            <person name="Larimer J."/>
            <person name="McCowan C."/>
            <person name="Murphy C."/>
            <person name="Pearson M."/>
            <person name="Poon T.W."/>
            <person name="Priest M."/>
            <person name="Roberts A."/>
            <person name="Saif S."/>
            <person name="Shea T."/>
            <person name="Sisk P."/>
            <person name="Sykes S."/>
            <person name="Wortman J."/>
            <person name="Nusbaum C."/>
            <person name="Birren B."/>
        </authorList>
    </citation>
    <scope>NUCLEOTIDE SEQUENCE [LARGE SCALE GENOMIC DNA]</scope>
    <source>
        <strain evidence="2">Epiroticus2</strain>
    </source>
</reference>
<dbReference type="SUPFAM" id="SSF81382">
    <property type="entry name" value="Skp1 dimerisation domain-like"/>
    <property type="match status" value="1"/>
</dbReference>
<protein>
    <recommendedName>
        <fullName evidence="3">SKP1 component POZ domain-containing protein</fullName>
    </recommendedName>
</protein>
<dbReference type="InterPro" id="IPR011333">
    <property type="entry name" value="SKP1/BTB/POZ_sf"/>
</dbReference>
<keyword evidence="2" id="KW-1185">Reference proteome</keyword>
<evidence type="ECO:0000313" key="1">
    <source>
        <dbReference type="EnsemblMetazoa" id="AEPI002003-PA"/>
    </source>
</evidence>
<dbReference type="VEuPathDB" id="VectorBase:AEPI002003"/>
<dbReference type="Proteomes" id="UP000075885">
    <property type="component" value="Unassembled WGS sequence"/>
</dbReference>
<proteinExistence type="predicted"/>
<organism evidence="1 2">
    <name type="scientific">Anopheles epiroticus</name>
    <dbReference type="NCBI Taxonomy" id="199890"/>
    <lineage>
        <taxon>Eukaryota</taxon>
        <taxon>Metazoa</taxon>
        <taxon>Ecdysozoa</taxon>
        <taxon>Arthropoda</taxon>
        <taxon>Hexapoda</taxon>
        <taxon>Insecta</taxon>
        <taxon>Pterygota</taxon>
        <taxon>Neoptera</taxon>
        <taxon>Endopterygota</taxon>
        <taxon>Diptera</taxon>
        <taxon>Nematocera</taxon>
        <taxon>Culicoidea</taxon>
        <taxon>Culicidae</taxon>
        <taxon>Anophelinae</taxon>
        <taxon>Anopheles</taxon>
    </lineage>
</organism>
<reference evidence="1" key="2">
    <citation type="submission" date="2020-05" db="UniProtKB">
        <authorList>
            <consortium name="EnsemblMetazoa"/>
        </authorList>
    </citation>
    <scope>IDENTIFICATION</scope>
    <source>
        <strain evidence="1">Epiroticus2</strain>
    </source>
</reference>
<dbReference type="STRING" id="199890.A0A182P516"/>
<name>A0A182P516_9DIPT</name>
<evidence type="ECO:0000313" key="2">
    <source>
        <dbReference type="Proteomes" id="UP000075885"/>
    </source>
</evidence>
<sequence length="162" mass="18224">MLSPVLGQKLEELLGSGDAERKTVIDVPEADGYCLRKILQWLAARKEVEHSQGTENNNSEEVEIPNNQEQCVEQRNAGSCAGDSECFATFEKEYFTQFLDFCVLISAANRLQVRDFIDTATRFVMSWRQNKNLDDLRELLEQGTSLVRAGSDPAGSVEQMED</sequence>
<evidence type="ECO:0008006" key="3">
    <source>
        <dbReference type="Google" id="ProtNLM"/>
    </source>
</evidence>
<dbReference type="EnsemblMetazoa" id="AEPI002003-RA">
    <property type="protein sequence ID" value="AEPI002003-PA"/>
    <property type="gene ID" value="AEPI002003"/>
</dbReference>